<accession>A0A831ST30</accession>
<feature type="active site" description="Proton donor/acceptor" evidence="7">
    <location>
        <position position="469"/>
    </location>
</feature>
<evidence type="ECO:0000256" key="1">
    <source>
        <dbReference type="ARBA" id="ARBA00004752"/>
    </source>
</evidence>
<comment type="pathway">
    <text evidence="1 7">Cell wall biogenesis; peptidoglycan biosynthesis.</text>
</comment>
<gene>
    <name evidence="9" type="ORF">ENN50_06125</name>
</gene>
<feature type="domain" description="L,D-TPase catalytic" evidence="8">
    <location>
        <begin position="337"/>
        <end position="512"/>
    </location>
</feature>
<evidence type="ECO:0000256" key="3">
    <source>
        <dbReference type="ARBA" id="ARBA00022679"/>
    </source>
</evidence>
<evidence type="ECO:0000256" key="2">
    <source>
        <dbReference type="ARBA" id="ARBA00005992"/>
    </source>
</evidence>
<evidence type="ECO:0000259" key="8">
    <source>
        <dbReference type="PROSITE" id="PS52029"/>
    </source>
</evidence>
<dbReference type="GO" id="GO:0009252">
    <property type="term" value="P:peptidoglycan biosynthetic process"/>
    <property type="evidence" value="ECO:0007669"/>
    <property type="project" value="UniProtKB-UniPathway"/>
</dbReference>
<dbReference type="EMBL" id="DSBW01000138">
    <property type="protein sequence ID" value="HED31247.1"/>
    <property type="molecule type" value="Genomic_DNA"/>
</dbReference>
<dbReference type="SUPFAM" id="SSF47090">
    <property type="entry name" value="PGBD-like"/>
    <property type="match status" value="1"/>
</dbReference>
<keyword evidence="5 7" id="KW-0573">Peptidoglycan synthesis</keyword>
<dbReference type="UniPathway" id="UPA00219"/>
<feature type="active site" description="Nucleophile" evidence="7">
    <location>
        <position position="488"/>
    </location>
</feature>
<sequence>MIALVLSVILAFSPSGPSSSGTGTVNIDAVHADTAPDRKHESQQRTPFFDEVRENIRCHIEQLEQDVALQVGREKIAFNALLSDFYQARGFNPVWNDPDQVTELVTAILESEADGLLPSDYHLGEIQGFYTDPPESPFLRARYDLLLSDALFKLSWHLFTGKVDPEKLDSNWNLKNGISGDGLVWRLQNALDGDSLSAVISDIRPSHPKYLSLKKALARYRTYAAEGGWPSVPQGPSLKEQGQYDERMPLLRRRLEITGDLEPLTVIDTSFASSAMLYSTQLVDAVIRFQRRHGLEPDGVVGPRTIQALNTSAEDRVRQIRINLERYRWFIQKLEPSFILVNIAGFTLQYVENGEFRWASRVIVGEPYWKTPVFTADMRYLIFNPSWNVPPGILRKEALPSMQAGGDYLARNGLQVIDRSGNVVDPSGIDWNSYASGSFPYRLRQPPGERNALGRVKFMFPNPHHVYLHDTPGKHLFGKSVRAFSHGCIRLENPLEFASILTGWDPAQIDSVVASGRTRTVNLEKPIPVFLLYLTAVAEGDEVLFRNDVYRRDEQVFKALERSFPYKTIESCTF</sequence>
<evidence type="ECO:0000256" key="7">
    <source>
        <dbReference type="PROSITE-ProRule" id="PRU01373"/>
    </source>
</evidence>
<dbReference type="PANTHER" id="PTHR41533">
    <property type="entry name" value="L,D-TRANSPEPTIDASE HI_1667-RELATED"/>
    <property type="match status" value="1"/>
</dbReference>
<dbReference type="InterPro" id="IPR002477">
    <property type="entry name" value="Peptidoglycan-bd-like"/>
</dbReference>
<reference evidence="9" key="1">
    <citation type="journal article" date="2020" name="mSystems">
        <title>Genome- and Community-Level Interaction Insights into Carbon Utilization and Element Cycling Functions of Hydrothermarchaeota in Hydrothermal Sediment.</title>
        <authorList>
            <person name="Zhou Z."/>
            <person name="Liu Y."/>
            <person name="Xu W."/>
            <person name="Pan J."/>
            <person name="Luo Z.H."/>
            <person name="Li M."/>
        </authorList>
    </citation>
    <scope>NUCLEOTIDE SEQUENCE [LARGE SCALE GENOMIC DNA]</scope>
    <source>
        <strain evidence="9">SpSt-1181</strain>
    </source>
</reference>
<dbReference type="AlphaFoldDB" id="A0A831ST30"/>
<dbReference type="Gene3D" id="2.40.440.10">
    <property type="entry name" value="L,D-transpeptidase catalytic domain-like"/>
    <property type="match status" value="1"/>
</dbReference>
<dbReference type="Pfam" id="PF01471">
    <property type="entry name" value="PG_binding_1"/>
    <property type="match status" value="1"/>
</dbReference>
<protein>
    <submittedName>
        <fullName evidence="9">Murein L,D-transpeptidase</fullName>
    </submittedName>
</protein>
<comment type="caution">
    <text evidence="9">The sequence shown here is derived from an EMBL/GenBank/DDBJ whole genome shotgun (WGS) entry which is preliminary data.</text>
</comment>
<keyword evidence="3" id="KW-0808">Transferase</keyword>
<dbReference type="InterPro" id="IPR036365">
    <property type="entry name" value="PGBD-like_sf"/>
</dbReference>
<organism evidence="9">
    <name type="scientific">Prosthecochloris aestuarii</name>
    <dbReference type="NCBI Taxonomy" id="1102"/>
    <lineage>
        <taxon>Bacteria</taxon>
        <taxon>Pseudomonadati</taxon>
        <taxon>Chlorobiota</taxon>
        <taxon>Chlorobiia</taxon>
        <taxon>Chlorobiales</taxon>
        <taxon>Chlorobiaceae</taxon>
        <taxon>Prosthecochloris</taxon>
    </lineage>
</organism>
<keyword evidence="4 7" id="KW-0133">Cell shape</keyword>
<dbReference type="GO" id="GO:0004180">
    <property type="term" value="F:carboxypeptidase activity"/>
    <property type="evidence" value="ECO:0007669"/>
    <property type="project" value="UniProtKB-ARBA"/>
</dbReference>
<evidence type="ECO:0000313" key="9">
    <source>
        <dbReference type="EMBL" id="HED31247.1"/>
    </source>
</evidence>
<dbReference type="InterPro" id="IPR052905">
    <property type="entry name" value="LD-transpeptidase_YkuD-like"/>
</dbReference>
<dbReference type="Pfam" id="PF20142">
    <property type="entry name" value="Scaffold"/>
    <property type="match status" value="1"/>
</dbReference>
<dbReference type="InterPro" id="IPR005490">
    <property type="entry name" value="LD_TPept_cat_dom"/>
</dbReference>
<dbReference type="PANTHER" id="PTHR41533:SF2">
    <property type="entry name" value="BLR7131 PROTEIN"/>
    <property type="match status" value="1"/>
</dbReference>
<evidence type="ECO:0000256" key="5">
    <source>
        <dbReference type="ARBA" id="ARBA00022984"/>
    </source>
</evidence>
<evidence type="ECO:0000256" key="6">
    <source>
        <dbReference type="ARBA" id="ARBA00023316"/>
    </source>
</evidence>
<dbReference type="PROSITE" id="PS52029">
    <property type="entry name" value="LD_TPASE"/>
    <property type="match status" value="1"/>
</dbReference>
<comment type="similarity">
    <text evidence="2">Belongs to the YkuD family.</text>
</comment>
<dbReference type="InterPro" id="IPR045380">
    <property type="entry name" value="LD_TPept_scaffold_dom"/>
</dbReference>
<evidence type="ECO:0000256" key="4">
    <source>
        <dbReference type="ARBA" id="ARBA00022960"/>
    </source>
</evidence>
<keyword evidence="6 7" id="KW-0961">Cell wall biogenesis/degradation</keyword>
<dbReference type="Gene3D" id="1.10.101.10">
    <property type="entry name" value="PGBD-like superfamily/PGBD"/>
    <property type="match status" value="1"/>
</dbReference>
<dbReference type="Proteomes" id="UP000886335">
    <property type="component" value="Unassembled WGS sequence"/>
</dbReference>
<dbReference type="Pfam" id="PF03734">
    <property type="entry name" value="YkuD"/>
    <property type="match status" value="1"/>
</dbReference>
<dbReference type="GO" id="GO:0016740">
    <property type="term" value="F:transferase activity"/>
    <property type="evidence" value="ECO:0007669"/>
    <property type="project" value="UniProtKB-KW"/>
</dbReference>
<proteinExistence type="inferred from homology"/>
<dbReference type="InterPro" id="IPR038063">
    <property type="entry name" value="Transpep_catalytic_dom"/>
</dbReference>
<dbReference type="GO" id="GO:0071555">
    <property type="term" value="P:cell wall organization"/>
    <property type="evidence" value="ECO:0007669"/>
    <property type="project" value="UniProtKB-UniRule"/>
</dbReference>
<dbReference type="InterPro" id="IPR036366">
    <property type="entry name" value="PGBDSf"/>
</dbReference>
<dbReference type="SUPFAM" id="SSF141523">
    <property type="entry name" value="L,D-transpeptidase catalytic domain-like"/>
    <property type="match status" value="1"/>
</dbReference>
<name>A0A831ST30_PROAE</name>
<dbReference type="GO" id="GO:0008360">
    <property type="term" value="P:regulation of cell shape"/>
    <property type="evidence" value="ECO:0007669"/>
    <property type="project" value="UniProtKB-UniRule"/>
</dbReference>
<dbReference type="CDD" id="cd16913">
    <property type="entry name" value="YkuD_like"/>
    <property type="match status" value="1"/>
</dbReference>